<dbReference type="PANTHER" id="PTHR24333">
    <property type="entry name" value="HOMEO BOX HB9 LIKE A-RELATED"/>
    <property type="match status" value="1"/>
</dbReference>
<dbReference type="InterPro" id="IPR050848">
    <property type="entry name" value="Homeobox_TF"/>
</dbReference>
<protein>
    <recommendedName>
        <fullName evidence="4">Homeobox domain-containing protein</fullName>
    </recommendedName>
</protein>
<accession>A0A1W0WS69</accession>
<evidence type="ECO:0000256" key="3">
    <source>
        <dbReference type="RuleBase" id="RU000682"/>
    </source>
</evidence>
<evidence type="ECO:0000313" key="6">
    <source>
        <dbReference type="Proteomes" id="UP000192578"/>
    </source>
</evidence>
<evidence type="ECO:0000313" key="5">
    <source>
        <dbReference type="EMBL" id="OQV18046.1"/>
    </source>
</evidence>
<dbReference type="CDD" id="cd00086">
    <property type="entry name" value="homeodomain"/>
    <property type="match status" value="1"/>
</dbReference>
<keyword evidence="2 3" id="KW-0371">Homeobox</keyword>
<sequence>MEFQQATQVVQASPKRSWKTDVFQPWNNRLDCLPSMLFTPVPMKSHVFNQPTTENQTRHLGSQGKFLFSRVEYSANFAQYEPEYPVKCRKTEVPIQPSVNSPIKDFSSVTTVIKQTSPKTDYSVGDSTLEGAGKKPRPRTTFTVQQMAILEQHFRRQAYISGTQRLELARALNLSEAQVKVWWQNRRIKERKVLTRAGKADQPEVMMVAPPHGDGKPIRSPHGFGVYVVPAAPFSDPYHPTFRYQ</sequence>
<reference evidence="6" key="1">
    <citation type="submission" date="2017-01" db="EMBL/GenBank/DDBJ databases">
        <title>Comparative genomics of anhydrobiosis in the tardigrade Hypsibius dujardini.</title>
        <authorList>
            <person name="Yoshida Y."/>
            <person name="Koutsovoulos G."/>
            <person name="Laetsch D."/>
            <person name="Stevens L."/>
            <person name="Kumar S."/>
            <person name="Horikawa D."/>
            <person name="Ishino K."/>
            <person name="Komine S."/>
            <person name="Tomita M."/>
            <person name="Blaxter M."/>
            <person name="Arakawa K."/>
        </authorList>
    </citation>
    <scope>NUCLEOTIDE SEQUENCE [LARGE SCALE GENOMIC DNA]</scope>
    <source>
        <strain evidence="6">Z151</strain>
    </source>
</reference>
<dbReference type="GO" id="GO:0005634">
    <property type="term" value="C:nucleus"/>
    <property type="evidence" value="ECO:0007669"/>
    <property type="project" value="UniProtKB-SubCell"/>
</dbReference>
<dbReference type="Proteomes" id="UP000192578">
    <property type="component" value="Unassembled WGS sequence"/>
</dbReference>
<evidence type="ECO:0000256" key="2">
    <source>
        <dbReference type="PROSITE-ProRule" id="PRU00108"/>
    </source>
</evidence>
<keyword evidence="2 3" id="KW-0238">DNA-binding</keyword>
<dbReference type="Pfam" id="PF00046">
    <property type="entry name" value="Homeodomain"/>
    <property type="match status" value="1"/>
</dbReference>
<dbReference type="GO" id="GO:0003677">
    <property type="term" value="F:DNA binding"/>
    <property type="evidence" value="ECO:0007669"/>
    <property type="project" value="UniProtKB-UniRule"/>
</dbReference>
<dbReference type="SMART" id="SM00389">
    <property type="entry name" value="HOX"/>
    <property type="match status" value="1"/>
</dbReference>
<keyword evidence="6" id="KW-1185">Reference proteome</keyword>
<gene>
    <name evidence="5" type="ORF">BV898_07817</name>
</gene>
<dbReference type="PROSITE" id="PS50071">
    <property type="entry name" value="HOMEOBOX_2"/>
    <property type="match status" value="1"/>
</dbReference>
<dbReference type="InterPro" id="IPR001356">
    <property type="entry name" value="HD"/>
</dbReference>
<comment type="caution">
    <text evidence="5">The sequence shown here is derived from an EMBL/GenBank/DDBJ whole genome shotgun (WGS) entry which is preliminary data.</text>
</comment>
<feature type="DNA-binding region" description="Homeobox" evidence="2">
    <location>
        <begin position="135"/>
        <end position="194"/>
    </location>
</feature>
<dbReference type="EMBL" id="MTYJ01000053">
    <property type="protein sequence ID" value="OQV18046.1"/>
    <property type="molecule type" value="Genomic_DNA"/>
</dbReference>
<feature type="domain" description="Homeobox" evidence="4">
    <location>
        <begin position="133"/>
        <end position="193"/>
    </location>
</feature>
<evidence type="ECO:0000256" key="1">
    <source>
        <dbReference type="ARBA" id="ARBA00004123"/>
    </source>
</evidence>
<evidence type="ECO:0000259" key="4">
    <source>
        <dbReference type="PROSITE" id="PS50071"/>
    </source>
</evidence>
<comment type="subcellular location">
    <subcellularLocation>
        <location evidence="1 2 3">Nucleus</location>
    </subcellularLocation>
</comment>
<dbReference type="AlphaFoldDB" id="A0A1W0WS69"/>
<dbReference type="Gene3D" id="1.10.10.60">
    <property type="entry name" value="Homeodomain-like"/>
    <property type="match status" value="1"/>
</dbReference>
<proteinExistence type="predicted"/>
<organism evidence="5 6">
    <name type="scientific">Hypsibius exemplaris</name>
    <name type="common">Freshwater tardigrade</name>
    <dbReference type="NCBI Taxonomy" id="2072580"/>
    <lineage>
        <taxon>Eukaryota</taxon>
        <taxon>Metazoa</taxon>
        <taxon>Ecdysozoa</taxon>
        <taxon>Tardigrada</taxon>
        <taxon>Eutardigrada</taxon>
        <taxon>Parachela</taxon>
        <taxon>Hypsibioidea</taxon>
        <taxon>Hypsibiidae</taxon>
        <taxon>Hypsibius</taxon>
    </lineage>
</organism>
<dbReference type="PANTHER" id="PTHR24333:SF8">
    <property type="entry name" value="HOMEOBOX PROTEIN CEH-62"/>
    <property type="match status" value="1"/>
</dbReference>
<dbReference type="OrthoDB" id="6159439at2759"/>
<name>A0A1W0WS69_HYPEX</name>
<keyword evidence="2 3" id="KW-0539">Nucleus</keyword>
<dbReference type="SUPFAM" id="SSF46689">
    <property type="entry name" value="Homeodomain-like"/>
    <property type="match status" value="1"/>
</dbReference>
<dbReference type="InterPro" id="IPR009057">
    <property type="entry name" value="Homeodomain-like_sf"/>
</dbReference>